<evidence type="ECO:0000313" key="2">
    <source>
        <dbReference type="Proteomes" id="UP001165121"/>
    </source>
</evidence>
<comment type="caution">
    <text evidence="1">The sequence shown here is derived from an EMBL/GenBank/DDBJ whole genome shotgun (WGS) entry which is preliminary data.</text>
</comment>
<organism evidence="1 2">
    <name type="scientific">Phytophthora fragariaefolia</name>
    <dbReference type="NCBI Taxonomy" id="1490495"/>
    <lineage>
        <taxon>Eukaryota</taxon>
        <taxon>Sar</taxon>
        <taxon>Stramenopiles</taxon>
        <taxon>Oomycota</taxon>
        <taxon>Peronosporomycetes</taxon>
        <taxon>Peronosporales</taxon>
        <taxon>Peronosporaceae</taxon>
        <taxon>Phytophthora</taxon>
    </lineage>
</organism>
<dbReference type="AlphaFoldDB" id="A0A9W6Y2D9"/>
<keyword evidence="2" id="KW-1185">Reference proteome</keyword>
<sequence>MRALYTDRKADLPFRRGGLMLRRIFLTPPRDRSMEQEAALQLLAIETRRLDFEVAKWKQQQALRREALQLKAEEIALKEATTRQRQQTHVMELRAKLLKALDEAGAPPAQTREYLALLDG</sequence>
<proteinExistence type="predicted"/>
<protein>
    <submittedName>
        <fullName evidence="1">Unnamed protein product</fullName>
    </submittedName>
</protein>
<name>A0A9W6Y2D9_9STRA</name>
<accession>A0A9W6Y2D9</accession>
<dbReference type="OrthoDB" id="116551at2759"/>
<dbReference type="Proteomes" id="UP001165121">
    <property type="component" value="Unassembled WGS sequence"/>
</dbReference>
<evidence type="ECO:0000313" key="1">
    <source>
        <dbReference type="EMBL" id="GMF50718.1"/>
    </source>
</evidence>
<reference evidence="1" key="1">
    <citation type="submission" date="2023-04" db="EMBL/GenBank/DDBJ databases">
        <title>Phytophthora fragariaefolia NBRC 109709.</title>
        <authorList>
            <person name="Ichikawa N."/>
            <person name="Sato H."/>
            <person name="Tonouchi N."/>
        </authorList>
    </citation>
    <scope>NUCLEOTIDE SEQUENCE</scope>
    <source>
        <strain evidence="1">NBRC 109709</strain>
    </source>
</reference>
<gene>
    <name evidence="1" type="ORF">Pfra01_002028800</name>
</gene>
<dbReference type="EMBL" id="BSXT01002769">
    <property type="protein sequence ID" value="GMF50718.1"/>
    <property type="molecule type" value="Genomic_DNA"/>
</dbReference>